<gene>
    <name evidence="2" type="ORF">CFC21_097000</name>
</gene>
<reference evidence="2" key="1">
    <citation type="journal article" date="2017" name="Gigascience">
        <title>The first near-complete assembly of the hexaploid bread wheat genome, Triticum aestivum.</title>
        <authorList>
            <person name="Zimin A.V."/>
            <person name="Puiu D."/>
            <person name="Hall R."/>
            <person name="Kingan S."/>
            <person name="Clavijo B.J."/>
            <person name="Salzberg S.L."/>
        </authorList>
    </citation>
    <scope>NUCLEOTIDE SEQUENCE</scope>
    <source>
        <tissue evidence="2">Leaf</tissue>
    </source>
</reference>
<feature type="region of interest" description="Disordered" evidence="1">
    <location>
        <begin position="114"/>
        <end position="188"/>
    </location>
</feature>
<feature type="compositionally biased region" description="Low complexity" evidence="1">
    <location>
        <begin position="26"/>
        <end position="36"/>
    </location>
</feature>
<proteinExistence type="predicted"/>
<feature type="compositionally biased region" description="Basic residues" evidence="1">
    <location>
        <begin position="119"/>
        <end position="135"/>
    </location>
</feature>
<dbReference type="AlphaFoldDB" id="A0A9R1LTE9"/>
<reference evidence="2" key="2">
    <citation type="submission" date="2020-03" db="EMBL/GenBank/DDBJ databases">
        <title>The second near-complete assembly of the hexaploid bread wheat (Triticum aestivum) genome.</title>
        <authorList>
            <person name="Zimin A.V."/>
            <person name="Puiu D."/>
            <person name="Shumante A."/>
            <person name="Alonge M."/>
            <person name="Salzberg S.L."/>
        </authorList>
    </citation>
    <scope>NUCLEOTIDE SEQUENCE</scope>
    <source>
        <tissue evidence="2">Leaf</tissue>
    </source>
</reference>
<evidence type="ECO:0000256" key="1">
    <source>
        <dbReference type="SAM" id="MobiDB-lite"/>
    </source>
</evidence>
<feature type="compositionally biased region" description="Basic residues" evidence="1">
    <location>
        <begin position="159"/>
        <end position="170"/>
    </location>
</feature>
<comment type="caution">
    <text evidence="2">The sequence shown here is derived from an EMBL/GenBank/DDBJ whole genome shotgun (WGS) entry which is preliminary data.</text>
</comment>
<evidence type="ECO:0000313" key="2">
    <source>
        <dbReference type="EMBL" id="KAF7094714.1"/>
    </source>
</evidence>
<dbReference type="Proteomes" id="UP000815260">
    <property type="component" value="Chromosome 7A"/>
</dbReference>
<dbReference type="EMBL" id="CM022229">
    <property type="protein sequence ID" value="KAF7094714.1"/>
    <property type="molecule type" value="Genomic_DNA"/>
</dbReference>
<organism evidence="2">
    <name type="scientific">Triticum aestivum</name>
    <name type="common">Wheat</name>
    <dbReference type="NCBI Taxonomy" id="4565"/>
    <lineage>
        <taxon>Eukaryota</taxon>
        <taxon>Viridiplantae</taxon>
        <taxon>Streptophyta</taxon>
        <taxon>Embryophyta</taxon>
        <taxon>Tracheophyta</taxon>
        <taxon>Spermatophyta</taxon>
        <taxon>Magnoliopsida</taxon>
        <taxon>Liliopsida</taxon>
        <taxon>Poales</taxon>
        <taxon>Poaceae</taxon>
        <taxon>BOP clade</taxon>
        <taxon>Pooideae</taxon>
        <taxon>Triticodae</taxon>
        <taxon>Triticeae</taxon>
        <taxon>Triticinae</taxon>
        <taxon>Triticum</taxon>
    </lineage>
</organism>
<feature type="compositionally biased region" description="Basic residues" evidence="1">
    <location>
        <begin position="179"/>
        <end position="188"/>
    </location>
</feature>
<feature type="region of interest" description="Disordered" evidence="1">
    <location>
        <begin position="264"/>
        <end position="321"/>
    </location>
</feature>
<feature type="compositionally biased region" description="Pro residues" evidence="1">
    <location>
        <begin position="231"/>
        <end position="243"/>
    </location>
</feature>
<name>A0A9R1LTE9_WHEAT</name>
<feature type="non-terminal residue" evidence="2">
    <location>
        <position position="355"/>
    </location>
</feature>
<feature type="region of interest" description="Disordered" evidence="1">
    <location>
        <begin position="208"/>
        <end position="251"/>
    </location>
</feature>
<accession>A0A9R1LTE9</accession>
<sequence>MRAGRGSRGAALLPLPGRGGRGGGAAEVRGGAAVPERGGVPGVDSGRRVRRGPGAHSHDPRRALPAGLHGGRLLAAQARLLPGVALLPLPRRGPRGRRAARRAGGLLPVPAVRDLPVPRRGRGRAHLGVRARRPRGAAQLRAEPPGRPAPALRAPGHLPRLRRPRRRRRAPALGDPPPRRRRRRRARVLPRQLLPLLHARLLVRPGARRARLRGPPPPALLLQHRRHGRRPPPLEGRQLPPPHRALDGDPEGAAHLRAGLAAAVPAGLRRRGGGRGPALEPARPRRRQRARQLPPAPRRARQPHALVGQGQAVGPPGRRQALPARPHLEVVRPLHRRGRGQRRLAGLRAGIFRLV</sequence>
<feature type="compositionally biased region" description="Low complexity" evidence="1">
    <location>
        <begin position="149"/>
        <end position="158"/>
    </location>
</feature>
<feature type="region of interest" description="Disordered" evidence="1">
    <location>
        <begin position="1"/>
        <end position="66"/>
    </location>
</feature>
<protein>
    <submittedName>
        <fullName evidence="2">Uncharacterized protein</fullName>
    </submittedName>
</protein>